<keyword evidence="1" id="KW-0812">Transmembrane</keyword>
<sequence>MALISAYTIIRAISLFHMTAAYFFLVTPKTIVDQNVVFILGEAMKLPHVTSMDKPSEGSAFIAVILALLGVSDLTAANMTEEVALQYWLANVPVRLCFFFVISGYAYLFKEGGTFGSKQAYGDSVGEPLQNSLVFAWGFLELAAWFWIFTSLREERRQLQQRHLDHLKAEQDSL</sequence>
<feature type="transmembrane region" description="Helical" evidence="1">
    <location>
        <begin position="7"/>
        <end position="25"/>
    </location>
</feature>
<protein>
    <recommendedName>
        <fullName evidence="4">Increased loss of mitochondrial DNA protein 1</fullName>
    </recommendedName>
</protein>
<reference evidence="2 3" key="1">
    <citation type="journal article" date="2012" name="PLoS Pathog.">
        <title>Diverse lifestyles and strategies of plant pathogenesis encoded in the genomes of eighteen Dothideomycetes fungi.</title>
        <authorList>
            <person name="Ohm R.A."/>
            <person name="Feau N."/>
            <person name="Henrissat B."/>
            <person name="Schoch C.L."/>
            <person name="Horwitz B.A."/>
            <person name="Barry K.W."/>
            <person name="Condon B.J."/>
            <person name="Copeland A.C."/>
            <person name="Dhillon B."/>
            <person name="Glaser F."/>
            <person name="Hesse C.N."/>
            <person name="Kosti I."/>
            <person name="LaButti K."/>
            <person name="Lindquist E.A."/>
            <person name="Lucas S."/>
            <person name="Salamov A.A."/>
            <person name="Bradshaw R.E."/>
            <person name="Ciuffetti L."/>
            <person name="Hamelin R.C."/>
            <person name="Kema G.H.J."/>
            <person name="Lawrence C."/>
            <person name="Scott J.A."/>
            <person name="Spatafora J.W."/>
            <person name="Turgeon B.G."/>
            <person name="de Wit P.J.G.M."/>
            <person name="Zhong S."/>
            <person name="Goodwin S.B."/>
            <person name="Grigoriev I.V."/>
        </authorList>
    </citation>
    <scope>NUCLEOTIDE SEQUENCE [LARGE SCALE GENOMIC DNA]</scope>
    <source>
        <strain evidence="2 3">UAMH 10762</strain>
    </source>
</reference>
<accession>M2MJG1</accession>
<keyword evidence="3" id="KW-1185">Reference proteome</keyword>
<feature type="transmembrane region" description="Helical" evidence="1">
    <location>
        <begin position="58"/>
        <end position="76"/>
    </location>
</feature>
<dbReference type="HOGENOM" id="CLU_113779_0_0_1"/>
<dbReference type="RefSeq" id="XP_007681749.1">
    <property type="nucleotide sequence ID" value="XM_007683559.1"/>
</dbReference>
<dbReference type="InterPro" id="IPR018815">
    <property type="entry name" value="Incr_loss_mito_DNA_1"/>
</dbReference>
<dbReference type="Proteomes" id="UP000011761">
    <property type="component" value="Unassembled WGS sequence"/>
</dbReference>
<dbReference type="KEGG" id="bcom:BAUCODRAFT_152680"/>
<dbReference type="AlphaFoldDB" id="M2MJG1"/>
<evidence type="ECO:0000256" key="1">
    <source>
        <dbReference type="SAM" id="Phobius"/>
    </source>
</evidence>
<keyword evidence="1" id="KW-0472">Membrane</keyword>
<gene>
    <name evidence="2" type="ORF">BAUCODRAFT_152680</name>
</gene>
<proteinExistence type="predicted"/>
<feature type="transmembrane region" description="Helical" evidence="1">
    <location>
        <begin position="129"/>
        <end position="152"/>
    </location>
</feature>
<name>M2MJG1_BAUPA</name>
<dbReference type="Pfam" id="PF10311">
    <property type="entry name" value="Ilm1"/>
    <property type="match status" value="1"/>
</dbReference>
<dbReference type="EMBL" id="KB445564">
    <property type="protein sequence ID" value="EMC91423.1"/>
    <property type="molecule type" value="Genomic_DNA"/>
</dbReference>
<dbReference type="eggNOG" id="ENOG502RZTE">
    <property type="taxonomic scope" value="Eukaryota"/>
</dbReference>
<dbReference type="PANTHER" id="PTHR28029">
    <property type="entry name" value="PROTEIN ILM1"/>
    <property type="match status" value="1"/>
</dbReference>
<evidence type="ECO:0008006" key="4">
    <source>
        <dbReference type="Google" id="ProtNLM"/>
    </source>
</evidence>
<keyword evidence="1" id="KW-1133">Transmembrane helix</keyword>
<dbReference type="PANTHER" id="PTHR28029:SF1">
    <property type="entry name" value="PROTEIN ILM1"/>
    <property type="match status" value="1"/>
</dbReference>
<evidence type="ECO:0000313" key="3">
    <source>
        <dbReference type="Proteomes" id="UP000011761"/>
    </source>
</evidence>
<organism evidence="2 3">
    <name type="scientific">Baudoinia panamericana (strain UAMH 10762)</name>
    <name type="common">Angels' share fungus</name>
    <name type="synonym">Baudoinia compniacensis (strain UAMH 10762)</name>
    <dbReference type="NCBI Taxonomy" id="717646"/>
    <lineage>
        <taxon>Eukaryota</taxon>
        <taxon>Fungi</taxon>
        <taxon>Dikarya</taxon>
        <taxon>Ascomycota</taxon>
        <taxon>Pezizomycotina</taxon>
        <taxon>Dothideomycetes</taxon>
        <taxon>Dothideomycetidae</taxon>
        <taxon>Mycosphaerellales</taxon>
        <taxon>Teratosphaeriaceae</taxon>
        <taxon>Baudoinia</taxon>
    </lineage>
</organism>
<feature type="transmembrane region" description="Helical" evidence="1">
    <location>
        <begin position="88"/>
        <end position="109"/>
    </location>
</feature>
<evidence type="ECO:0000313" key="2">
    <source>
        <dbReference type="EMBL" id="EMC91423.1"/>
    </source>
</evidence>
<dbReference type="GeneID" id="19109244"/>
<dbReference type="OrthoDB" id="5299849at2759"/>
<dbReference type="OMA" id="FWLWIFI"/>